<dbReference type="AlphaFoldDB" id="A0A081NCV8"/>
<dbReference type="InterPro" id="IPR012912">
    <property type="entry name" value="Plasmid_pRiA4b_Orf3-like"/>
</dbReference>
<protein>
    <recommendedName>
        <fullName evidence="2">Plasmid pRiA4b Orf3-like domain-containing protein</fullName>
    </recommendedName>
</protein>
<name>A0A081NCV8_9GAMM</name>
<comment type="caution">
    <text evidence="3">The sequence shown here is derived from an EMBL/GenBank/DDBJ whole genome shotgun (WGS) entry which is preliminary data.</text>
</comment>
<proteinExistence type="predicted"/>
<organism evidence="3 4">
    <name type="scientific">Endozoicomonas numazuensis</name>
    <dbReference type="NCBI Taxonomy" id="1137799"/>
    <lineage>
        <taxon>Bacteria</taxon>
        <taxon>Pseudomonadati</taxon>
        <taxon>Pseudomonadota</taxon>
        <taxon>Gammaproteobacteria</taxon>
        <taxon>Oceanospirillales</taxon>
        <taxon>Endozoicomonadaceae</taxon>
        <taxon>Endozoicomonas</taxon>
    </lineage>
</organism>
<dbReference type="SUPFAM" id="SSF159941">
    <property type="entry name" value="MM3350-like"/>
    <property type="match status" value="1"/>
</dbReference>
<dbReference type="OrthoDB" id="9816539at2"/>
<gene>
    <name evidence="3" type="ORF">GZ78_24050</name>
</gene>
<evidence type="ECO:0000313" key="3">
    <source>
        <dbReference type="EMBL" id="KEQ16281.1"/>
    </source>
</evidence>
<dbReference type="RefSeq" id="WP_034841011.1">
    <property type="nucleotide sequence ID" value="NZ_JOKH01000006.1"/>
</dbReference>
<feature type="domain" description="Plasmid pRiA4b Orf3-like" evidence="2">
    <location>
        <begin position="285"/>
        <end position="402"/>
    </location>
</feature>
<evidence type="ECO:0000313" key="4">
    <source>
        <dbReference type="Proteomes" id="UP000028073"/>
    </source>
</evidence>
<evidence type="ECO:0000259" key="2">
    <source>
        <dbReference type="Pfam" id="PF07929"/>
    </source>
</evidence>
<dbReference type="eggNOG" id="ENOG502Z8XI">
    <property type="taxonomic scope" value="Bacteria"/>
</dbReference>
<dbReference type="EMBL" id="JOKH01000006">
    <property type="protein sequence ID" value="KEQ16281.1"/>
    <property type="molecule type" value="Genomic_DNA"/>
</dbReference>
<sequence length="408" mass="46292">MNLIKLPSDSLKTIQTQCFSETEPDSVVKDFNIFLDLIMEKPVPLSKGKRQPVQKWTALLNEGLTAPDYPELKRPLTIHYPSALGLYLLVRASGLGRVIIKGTNKLQLVINESMVAQWRQMRPVEQYFSLLDGWLTRGSSDIIGEELHGRGHRPLSCSGVNFLRQLAFNEDPVSDISLEALPTSFGTYNIALLKLFGLANVQWQTTTQLTHLQFTSLGVVLFNAFQKSIDLHGLAMPDGCEDILYENDGMLKVVRQWRNDLKQLLHPIAEQLQDSYIINASMYAYKCRRTLMVPANATLEQLAKAILAAFSFSNQHLHCFIYEDSYGDIYKIADPLLKPRHTDYTDDTNLKDLQPTPGDQLRLLYDLNDPWEFVLDIKDGINEKSDSITVTDRKGEPPREHCVVKANR</sequence>
<feature type="region of interest" description="Disordered" evidence="1">
    <location>
        <begin position="388"/>
        <end position="408"/>
    </location>
</feature>
<keyword evidence="4" id="KW-1185">Reference proteome</keyword>
<dbReference type="Gene3D" id="3.10.290.30">
    <property type="entry name" value="MM3350-like"/>
    <property type="match status" value="1"/>
</dbReference>
<accession>A0A081NCV8</accession>
<dbReference type="Pfam" id="PF07929">
    <property type="entry name" value="PRiA4_ORF3"/>
    <property type="match status" value="1"/>
</dbReference>
<dbReference type="InterPro" id="IPR024047">
    <property type="entry name" value="MM3350-like_sf"/>
</dbReference>
<dbReference type="STRING" id="1137799.GZ78_24050"/>
<evidence type="ECO:0000256" key="1">
    <source>
        <dbReference type="SAM" id="MobiDB-lite"/>
    </source>
</evidence>
<dbReference type="Proteomes" id="UP000028073">
    <property type="component" value="Unassembled WGS sequence"/>
</dbReference>
<reference evidence="3 4" key="1">
    <citation type="submission" date="2014-06" db="EMBL/GenBank/DDBJ databases">
        <title>Whole Genome Sequences of Three Symbiotic Endozoicomonas Bacteria.</title>
        <authorList>
            <person name="Neave M.J."/>
            <person name="Apprill A."/>
            <person name="Voolstra C.R."/>
        </authorList>
    </citation>
    <scope>NUCLEOTIDE SEQUENCE [LARGE SCALE GENOMIC DNA]</scope>
    <source>
        <strain evidence="3 4">DSM 25634</strain>
    </source>
</reference>